<evidence type="ECO:0000313" key="2">
    <source>
        <dbReference type="EMBL" id="RDS76049.1"/>
    </source>
</evidence>
<keyword evidence="3" id="KW-1185">Reference proteome</keyword>
<comment type="caution">
    <text evidence="2">The sequence shown here is derived from an EMBL/GenBank/DDBJ whole genome shotgun (WGS) entry which is preliminary data.</text>
</comment>
<dbReference type="Gene3D" id="3.40.710.10">
    <property type="entry name" value="DD-peptidase/beta-lactamase superfamily"/>
    <property type="match status" value="1"/>
</dbReference>
<evidence type="ECO:0000259" key="1">
    <source>
        <dbReference type="Pfam" id="PF00144"/>
    </source>
</evidence>
<protein>
    <submittedName>
        <fullName evidence="2">Class A beta-lactamase-related serine hydrolase</fullName>
    </submittedName>
</protein>
<gene>
    <name evidence="2" type="ORF">DL238_15415</name>
</gene>
<dbReference type="PROSITE" id="PS51318">
    <property type="entry name" value="TAT"/>
    <property type="match status" value="1"/>
</dbReference>
<feature type="domain" description="Beta-lactamase-related" evidence="1">
    <location>
        <begin position="85"/>
        <end position="415"/>
    </location>
</feature>
<proteinExistence type="predicted"/>
<dbReference type="AlphaFoldDB" id="A0A395LHD7"/>
<dbReference type="Proteomes" id="UP000254101">
    <property type="component" value="Unassembled WGS sequence"/>
</dbReference>
<dbReference type="Pfam" id="PF00144">
    <property type="entry name" value="Beta-lactamase"/>
    <property type="match status" value="1"/>
</dbReference>
<dbReference type="EMBL" id="QRBB01000002">
    <property type="protein sequence ID" value="RDS76049.1"/>
    <property type="molecule type" value="Genomic_DNA"/>
</dbReference>
<dbReference type="InterPro" id="IPR012338">
    <property type="entry name" value="Beta-lactam/transpept-like"/>
</dbReference>
<dbReference type="PANTHER" id="PTHR43283">
    <property type="entry name" value="BETA-LACTAMASE-RELATED"/>
    <property type="match status" value="1"/>
</dbReference>
<keyword evidence="2" id="KW-0378">Hydrolase</keyword>
<reference evidence="2 3" key="1">
    <citation type="submission" date="2018-07" db="EMBL/GenBank/DDBJ databases">
        <title>Erythrobacter nanhaiensis sp. nov., a novel member of the genus Erythrobacter isolated from the South China Sea.</title>
        <authorList>
            <person name="Chen X."/>
            <person name="Liu J."/>
        </authorList>
    </citation>
    <scope>NUCLEOTIDE SEQUENCE [LARGE SCALE GENOMIC DNA]</scope>
    <source>
        <strain evidence="2 3">S-5</strain>
    </source>
</reference>
<dbReference type="RefSeq" id="WP_115493316.1">
    <property type="nucleotide sequence ID" value="NZ_JACHWW010000002.1"/>
</dbReference>
<organism evidence="2 3">
    <name type="scientific">Alteriqipengyuania lutimaris</name>
    <dbReference type="NCBI Taxonomy" id="1538146"/>
    <lineage>
        <taxon>Bacteria</taxon>
        <taxon>Pseudomonadati</taxon>
        <taxon>Pseudomonadota</taxon>
        <taxon>Alphaproteobacteria</taxon>
        <taxon>Sphingomonadales</taxon>
        <taxon>Erythrobacteraceae</taxon>
        <taxon>Alteriqipengyuania</taxon>
    </lineage>
</organism>
<accession>A0A395LHD7</accession>
<dbReference type="InterPro" id="IPR050789">
    <property type="entry name" value="Diverse_Enzym_Activities"/>
</dbReference>
<dbReference type="InterPro" id="IPR006311">
    <property type="entry name" value="TAT_signal"/>
</dbReference>
<dbReference type="InterPro" id="IPR001466">
    <property type="entry name" value="Beta-lactam-related"/>
</dbReference>
<sequence length="436" mass="46670">MAYREFTDGGLSRRGLLRGGACLAGGSMLASLPFGSALFAHDVSEAWPSVAAEVERYVKERKVANMIATFGWKQDDHAHSIARGTLALSGNSPANMDSLYRIYSMTKPITGMMAMQLISEGKLGLDQPLSDILPAFADMQVQKEYDGPISEDNLEPATTPITIRHLLTHTAGLGYQIIQQGAIKDEYDRLGLIPGQVSRMPIPGAGSAKPVASLEAFADALATVPLVYQPGTKWSYSVGLDLMGRVIEVVEGKPFDAVLQERIFGPAGMASTFFTVPKSEIGRFTTNYWVMGDRSLPIDPAASSIYLDTPPFPFGGAGLVSSPKDYDRFLRMLLGKGMIDGTRVLSEQAVNVGTSNLLPATVDTTGSWAEGQGFGAGGRVVGRSYGWGGAAGTVAVVDFEHGLRAQLYSQYMPTDVYEIQSAFPDLVRADLAKAHG</sequence>
<dbReference type="OrthoDB" id="9808046at2"/>
<evidence type="ECO:0000313" key="3">
    <source>
        <dbReference type="Proteomes" id="UP000254101"/>
    </source>
</evidence>
<dbReference type="GO" id="GO:0016787">
    <property type="term" value="F:hydrolase activity"/>
    <property type="evidence" value="ECO:0007669"/>
    <property type="project" value="UniProtKB-KW"/>
</dbReference>
<dbReference type="SUPFAM" id="SSF56601">
    <property type="entry name" value="beta-lactamase/transpeptidase-like"/>
    <property type="match status" value="1"/>
</dbReference>
<dbReference type="PANTHER" id="PTHR43283:SF3">
    <property type="entry name" value="BETA-LACTAMASE FAMILY PROTEIN (AFU_ORTHOLOGUE AFUA_5G07500)"/>
    <property type="match status" value="1"/>
</dbReference>
<name>A0A395LHD7_9SPHN</name>